<dbReference type="Proteomes" id="UP000003786">
    <property type="component" value="Chromosome 1"/>
</dbReference>
<dbReference type="GeneID" id="20713549"/>
<evidence type="ECO:0000256" key="1">
    <source>
        <dbReference type="SAM" id="MobiDB-lite"/>
    </source>
</evidence>
<dbReference type="EMBL" id="AP011946">
    <property type="protein sequence ID" value="BAM39199.1"/>
    <property type="molecule type" value="Genomic_DNA"/>
</dbReference>
<dbReference type="RefSeq" id="XP_009689500.1">
    <property type="nucleotide sequence ID" value="XM_009691205.1"/>
</dbReference>
<sequence>MGGGYSDLNVYYTERWKYYDRTLYKVESRTKNFQGCSDFEEVTHTITFTEGKPLDYNVLLYDGTNDKNKGKRVFGYYHPRNDNEVIQEVRTYYSVLAPNVPLVISFALKGNLTYNCLLGELQNARWDYSSNIARYSFRDNLNKDFLGKEFRKLSLKRTIQFTIGEAKTDIEGERQELGGNLICRFIFIPKGNVSVLGSESLFSLESNKPKPQNTIKNQIDPYYLTSVKDHFFDGIMVYFAEEIMKQEKYEDKDVENRVLLLQLINSCKTTYFKRRDNDGYWWSEEQVTYTDDNSLVNELEKIKDQTEDVNTVILDGKKTYKGVQDVKTDETNKACIKYTHKYESSKKSVTLFKREQKKLVTSDLSDAISQNVDVYYLRPKDAKDDDTEPFLIVFYKNGQPLSDMKAYHFANKYGFEEWTKFQQDKLEEKVKKIEQYGKCISDLFLYRTMAYEILIGKEPEPPDIKEATTPKRPDLETPGPTTQPPNWWLIIGCSVGGFLLLVALVVGYGIYWYNTTIKLLT</sequence>
<dbReference type="VEuPathDB" id="PiroplasmaDB:TOT_010000659"/>
<keyword evidence="4" id="KW-1185">Reference proteome</keyword>
<dbReference type="AlphaFoldDB" id="J4DNM1"/>
<protein>
    <submittedName>
        <fullName evidence="3">Uncharacterized protein</fullName>
    </submittedName>
</protein>
<organism evidence="3 4">
    <name type="scientific">Theileria orientalis strain Shintoku</name>
    <dbReference type="NCBI Taxonomy" id="869250"/>
    <lineage>
        <taxon>Eukaryota</taxon>
        <taxon>Sar</taxon>
        <taxon>Alveolata</taxon>
        <taxon>Apicomplexa</taxon>
        <taxon>Aconoidasida</taxon>
        <taxon>Piroplasmida</taxon>
        <taxon>Theileriidae</taxon>
        <taxon>Theileria</taxon>
    </lineage>
</organism>
<feature type="region of interest" description="Disordered" evidence="1">
    <location>
        <begin position="460"/>
        <end position="480"/>
    </location>
</feature>
<evidence type="ECO:0000313" key="4">
    <source>
        <dbReference type="Proteomes" id="UP000003786"/>
    </source>
</evidence>
<name>J4DNM1_THEOR</name>
<dbReference type="KEGG" id="tot:TOT_010000659"/>
<gene>
    <name evidence="3" type="ORF">TOT_010000659</name>
</gene>
<evidence type="ECO:0000313" key="3">
    <source>
        <dbReference type="EMBL" id="BAM39199.1"/>
    </source>
</evidence>
<reference evidence="3 4" key="1">
    <citation type="journal article" date="2012" name="MBio">
        <title>Comparative genome analysis of three eukaryotic parasites with differing abilities to transform leukocytes reveals key mediators of Theileria-induced leukocyte transformation.</title>
        <authorList>
            <person name="Hayashida K."/>
            <person name="Hara Y."/>
            <person name="Abe T."/>
            <person name="Yamasaki C."/>
            <person name="Toyoda A."/>
            <person name="Kosuge T."/>
            <person name="Suzuki Y."/>
            <person name="Sato Y."/>
            <person name="Kawashima S."/>
            <person name="Katayama T."/>
            <person name="Wakaguri H."/>
            <person name="Inoue N."/>
            <person name="Homma K."/>
            <person name="Tada-Umezaki M."/>
            <person name="Yagi Y."/>
            <person name="Fujii Y."/>
            <person name="Habara T."/>
            <person name="Kanehisa M."/>
            <person name="Watanabe H."/>
            <person name="Ito K."/>
            <person name="Gojobori T."/>
            <person name="Sugawara H."/>
            <person name="Imanishi T."/>
            <person name="Weir W."/>
            <person name="Gardner M."/>
            <person name="Pain A."/>
            <person name="Shiels B."/>
            <person name="Hattori M."/>
            <person name="Nene V."/>
            <person name="Sugimoto C."/>
        </authorList>
    </citation>
    <scope>NUCLEOTIDE SEQUENCE [LARGE SCALE GENOMIC DNA]</scope>
    <source>
        <strain evidence="3 4">Shintoku</strain>
    </source>
</reference>
<keyword evidence="2" id="KW-0812">Transmembrane</keyword>
<keyword evidence="2" id="KW-0472">Membrane</keyword>
<feature type="compositionally biased region" description="Basic and acidic residues" evidence="1">
    <location>
        <begin position="460"/>
        <end position="475"/>
    </location>
</feature>
<dbReference type="OrthoDB" id="10465047at2759"/>
<accession>J4DNM1</accession>
<feature type="transmembrane region" description="Helical" evidence="2">
    <location>
        <begin position="487"/>
        <end position="513"/>
    </location>
</feature>
<proteinExistence type="predicted"/>
<evidence type="ECO:0000256" key="2">
    <source>
        <dbReference type="SAM" id="Phobius"/>
    </source>
</evidence>
<keyword evidence="2" id="KW-1133">Transmembrane helix</keyword>